<dbReference type="Proteomes" id="UP000823891">
    <property type="component" value="Unassembled WGS sequence"/>
</dbReference>
<evidence type="ECO:0000256" key="1">
    <source>
        <dbReference type="SAM" id="Phobius"/>
    </source>
</evidence>
<comment type="caution">
    <text evidence="2">The sequence shown here is derived from an EMBL/GenBank/DDBJ whole genome shotgun (WGS) entry which is preliminary data.</text>
</comment>
<keyword evidence="1" id="KW-1133">Transmembrane helix</keyword>
<name>A0A9D2ND94_9FIRM</name>
<accession>A0A9D2ND94</accession>
<feature type="transmembrane region" description="Helical" evidence="1">
    <location>
        <begin position="303"/>
        <end position="322"/>
    </location>
</feature>
<evidence type="ECO:0000313" key="3">
    <source>
        <dbReference type="Proteomes" id="UP000823891"/>
    </source>
</evidence>
<evidence type="ECO:0000313" key="2">
    <source>
        <dbReference type="EMBL" id="HJC22131.1"/>
    </source>
</evidence>
<sequence>MWRGFFHLLKKDFKLMVSSKFFLLALISLILYSCYINFVYVNLDQEMYHVYLYDPQSKVSVDSEYLTRVDSRESLETICADQYSVGFDFSDVAPELYMLSCGLETTDHYRMLWGEAVLHGDMDSQADIVGTNSKEMKNRREITAEFLFFELSAVGFLGLASMLFKEKQMGVIRVHGILPIRRSIFILSKLLLLLLSDLVFTALLTIINLGIPYAIDVLPGVFLQAGILSVIMALVGFLCAIWLPDFKQFSLFYLVLAVFVTTPVFLAGQTGISWDWIVYHPMYHLFTAMKAAYFSVPMAEMPYYFICLAAITLLLLLSYRTLSRELAKEG</sequence>
<feature type="transmembrane region" description="Helical" evidence="1">
    <location>
        <begin position="21"/>
        <end position="43"/>
    </location>
</feature>
<gene>
    <name evidence="2" type="ORF">H9761_00320</name>
</gene>
<keyword evidence="1" id="KW-0812">Transmembrane</keyword>
<protein>
    <submittedName>
        <fullName evidence="2">ABC transporter permease</fullName>
    </submittedName>
</protein>
<dbReference type="PROSITE" id="PS51257">
    <property type="entry name" value="PROKAR_LIPOPROTEIN"/>
    <property type="match status" value="1"/>
</dbReference>
<organism evidence="2 3">
    <name type="scientific">Candidatus Eisenbergiella merdavium</name>
    <dbReference type="NCBI Taxonomy" id="2838551"/>
    <lineage>
        <taxon>Bacteria</taxon>
        <taxon>Bacillati</taxon>
        <taxon>Bacillota</taxon>
        <taxon>Clostridia</taxon>
        <taxon>Lachnospirales</taxon>
        <taxon>Lachnospiraceae</taxon>
        <taxon>Eisenbergiella</taxon>
    </lineage>
</organism>
<feature type="transmembrane region" description="Helical" evidence="1">
    <location>
        <begin position="190"/>
        <end position="215"/>
    </location>
</feature>
<proteinExistence type="predicted"/>
<keyword evidence="1" id="KW-0472">Membrane</keyword>
<feature type="transmembrane region" description="Helical" evidence="1">
    <location>
        <begin position="221"/>
        <end position="243"/>
    </location>
</feature>
<reference evidence="2" key="2">
    <citation type="submission" date="2021-04" db="EMBL/GenBank/DDBJ databases">
        <authorList>
            <person name="Gilroy R."/>
        </authorList>
    </citation>
    <scope>NUCLEOTIDE SEQUENCE</scope>
    <source>
        <strain evidence="2">USAMLcec2-132</strain>
    </source>
</reference>
<dbReference type="EMBL" id="DWWS01000004">
    <property type="protein sequence ID" value="HJC22131.1"/>
    <property type="molecule type" value="Genomic_DNA"/>
</dbReference>
<reference evidence="2" key="1">
    <citation type="journal article" date="2021" name="PeerJ">
        <title>Extensive microbial diversity within the chicken gut microbiome revealed by metagenomics and culture.</title>
        <authorList>
            <person name="Gilroy R."/>
            <person name="Ravi A."/>
            <person name="Getino M."/>
            <person name="Pursley I."/>
            <person name="Horton D.L."/>
            <person name="Alikhan N.F."/>
            <person name="Baker D."/>
            <person name="Gharbi K."/>
            <person name="Hall N."/>
            <person name="Watson M."/>
            <person name="Adriaenssens E.M."/>
            <person name="Foster-Nyarko E."/>
            <person name="Jarju S."/>
            <person name="Secka A."/>
            <person name="Antonio M."/>
            <person name="Oren A."/>
            <person name="Chaudhuri R.R."/>
            <person name="La Ragione R."/>
            <person name="Hildebrand F."/>
            <person name="Pallen M.J."/>
        </authorList>
    </citation>
    <scope>NUCLEOTIDE SEQUENCE</scope>
    <source>
        <strain evidence="2">USAMLcec2-132</strain>
    </source>
</reference>
<feature type="transmembrane region" description="Helical" evidence="1">
    <location>
        <begin position="250"/>
        <end position="272"/>
    </location>
</feature>
<dbReference type="AlphaFoldDB" id="A0A9D2ND94"/>
<feature type="transmembrane region" description="Helical" evidence="1">
    <location>
        <begin position="146"/>
        <end position="164"/>
    </location>
</feature>